<feature type="compositionally biased region" description="Low complexity" evidence="2">
    <location>
        <begin position="299"/>
        <end position="308"/>
    </location>
</feature>
<feature type="compositionally biased region" description="Low complexity" evidence="2">
    <location>
        <begin position="124"/>
        <end position="141"/>
    </location>
</feature>
<dbReference type="PANTHER" id="PTHR14522">
    <property type="entry name" value="EMO2-RELATED"/>
    <property type="match status" value="1"/>
</dbReference>
<dbReference type="InterPro" id="IPR028149">
    <property type="entry name" value="Tantalus-like"/>
</dbReference>
<feature type="compositionally biased region" description="Basic and acidic residues" evidence="2">
    <location>
        <begin position="378"/>
        <end position="387"/>
    </location>
</feature>
<dbReference type="AlphaFoldDB" id="A0A3Q3XGI9"/>
<reference evidence="4" key="2">
    <citation type="submission" date="2025-09" db="UniProtKB">
        <authorList>
            <consortium name="Ensembl"/>
        </authorList>
    </citation>
    <scope>IDENTIFICATION</scope>
</reference>
<feature type="compositionally biased region" description="Polar residues" evidence="2">
    <location>
        <begin position="105"/>
        <end position="115"/>
    </location>
</feature>
<feature type="region of interest" description="Disordered" evidence="2">
    <location>
        <begin position="505"/>
        <end position="545"/>
    </location>
</feature>
<feature type="region of interest" description="Disordered" evidence="2">
    <location>
        <begin position="363"/>
        <end position="387"/>
    </location>
</feature>
<dbReference type="PANTHER" id="PTHR14522:SF2">
    <property type="entry name" value="PROLINE-RICH PROTEIN 14"/>
    <property type="match status" value="1"/>
</dbReference>
<evidence type="ECO:0000256" key="1">
    <source>
        <dbReference type="ARBA" id="ARBA00022553"/>
    </source>
</evidence>
<dbReference type="OMA" id="RRHCHGD"/>
<protein>
    <recommendedName>
        <fullName evidence="3">Tantalus-like domain-containing protein</fullName>
    </recommendedName>
</protein>
<feature type="region of interest" description="Disordered" evidence="2">
    <location>
        <begin position="83"/>
        <end position="142"/>
    </location>
</feature>
<accession>A0A3Q3XGI9</accession>
<keyword evidence="5" id="KW-1185">Reference proteome</keyword>
<organism evidence="4 5">
    <name type="scientific">Mola mola</name>
    <name type="common">Ocean sunfish</name>
    <name type="synonym">Tetraodon mola</name>
    <dbReference type="NCBI Taxonomy" id="94237"/>
    <lineage>
        <taxon>Eukaryota</taxon>
        <taxon>Metazoa</taxon>
        <taxon>Chordata</taxon>
        <taxon>Craniata</taxon>
        <taxon>Vertebrata</taxon>
        <taxon>Euteleostomi</taxon>
        <taxon>Actinopterygii</taxon>
        <taxon>Neopterygii</taxon>
        <taxon>Teleostei</taxon>
        <taxon>Neoteleostei</taxon>
        <taxon>Acanthomorphata</taxon>
        <taxon>Eupercaria</taxon>
        <taxon>Tetraodontiformes</taxon>
        <taxon>Molidae</taxon>
        <taxon>Mola</taxon>
    </lineage>
</organism>
<feature type="domain" description="Tantalus-like" evidence="3">
    <location>
        <begin position="439"/>
        <end position="495"/>
    </location>
</feature>
<reference evidence="4" key="1">
    <citation type="submission" date="2025-08" db="UniProtKB">
        <authorList>
            <consortium name="Ensembl"/>
        </authorList>
    </citation>
    <scope>IDENTIFICATION</scope>
</reference>
<feature type="compositionally biased region" description="Basic residues" evidence="2">
    <location>
        <begin position="526"/>
        <end position="536"/>
    </location>
</feature>
<sequence length="569" mass="61262">MLTRPLTRKDGDDGGLGLVVVSSHPSLPLDNEADDDDETQTGEGFFFFFCGCYISIIIFKCTLTAVCLPSGLFFPPAPAWHSSSSSSSSPSPPPCASSSPPAHSQTASPTFHSPSPLTPPAARSSPDLSFSSLPVSPSPSSACPPTPVAPTLLSAASSTPFPSSTSLFSPLSPFPAPKSLLPPAPHCHGGSSSLFILPPLVLPSSVSSSTPVSTIPTPSSVSPPISSLCISLSSSSPPVHPPFHLLPPSVSSPYLVCNPTPPTLAVSTSIPRPSPHDTPPPAFYTPCPPPSSSSPPVPSTLFSPPSPSFSQFPTAPSVLPPAPPPCCHCSSLLPRLLSAHRLEIRRLLRGAVASLGRRLDSLERRSSRKMRKKRSGHRGGEEGGREVCSRGEISFPLSSFTHPLLLKHFKNFSVLYSFQRGKRVSQIRIRRAPPRETSLTPMGLPKVKRLKKKEFSLEEIYTNKNYKSPNTNRSLETIFEEPRGKDGELLRIGHQRRRRLLLFPDFTQPRKRKRPQGAGLPVTTVPRKRAAARRNHGSSTTNDESDLDVMLVERLSALEDFLMRQGLDV</sequence>
<dbReference type="Proteomes" id="UP000261620">
    <property type="component" value="Unplaced"/>
</dbReference>
<name>A0A3Q3XGI9_MOLML</name>
<dbReference type="Ensembl" id="ENSMMOT00000028516.1">
    <property type="protein sequence ID" value="ENSMMOP00000028040.1"/>
    <property type="gene ID" value="ENSMMOG00000021189.1"/>
</dbReference>
<dbReference type="InterPro" id="IPR026320">
    <property type="entry name" value="PRR14"/>
</dbReference>
<dbReference type="STRING" id="94237.ENSMMOP00000028040"/>
<proteinExistence type="predicted"/>
<evidence type="ECO:0000259" key="3">
    <source>
        <dbReference type="Pfam" id="PF15386"/>
    </source>
</evidence>
<evidence type="ECO:0000256" key="2">
    <source>
        <dbReference type="SAM" id="MobiDB-lite"/>
    </source>
</evidence>
<dbReference type="Pfam" id="PF15386">
    <property type="entry name" value="Tantalus"/>
    <property type="match status" value="1"/>
</dbReference>
<feature type="compositionally biased region" description="Pro residues" evidence="2">
    <location>
        <begin position="272"/>
        <end position="298"/>
    </location>
</feature>
<evidence type="ECO:0000313" key="4">
    <source>
        <dbReference type="Ensembl" id="ENSMMOP00000028040.1"/>
    </source>
</evidence>
<keyword evidence="1" id="KW-0597">Phosphoprotein</keyword>
<feature type="region of interest" description="Disordered" evidence="2">
    <location>
        <begin position="266"/>
        <end position="308"/>
    </location>
</feature>
<evidence type="ECO:0000313" key="5">
    <source>
        <dbReference type="Proteomes" id="UP000261620"/>
    </source>
</evidence>
<feature type="compositionally biased region" description="Basic residues" evidence="2">
    <location>
        <begin position="366"/>
        <end position="377"/>
    </location>
</feature>